<evidence type="ECO:0000256" key="1">
    <source>
        <dbReference type="SAM" id="MobiDB-lite"/>
    </source>
</evidence>
<dbReference type="OrthoDB" id="2290035at2759"/>
<protein>
    <recommendedName>
        <fullName evidence="4">RNase H type-1 domain-containing protein</fullName>
    </recommendedName>
</protein>
<sequence length="327" mass="37098">MVSAIGEGADRLRAAGRGTTEIYSELKYIFEEGGDEEALRETLEKVRRLAVYCLATGKELDKDAKKGLYSCTNSPEVTAFPIIPTQRHNLPIQVLGIWSECSTQSFFQTDEIRFGAIESKRNAIEERIASKAQLRILELQFQQRANEDQCTTEEDDQTDCESSPIDKRQRESEIMQMNSSSSRQDSINYFSFEGGIIESTVYPTRPSQKFKDPQVQLGDSLQVVKRQLERISMCQEPRVSIYVDASDTRWEIVSELIQTNGYWAKEEKETSINARELKTILFAVKLHAEKYKKSTIHIHTDNTTAPKYVKESGGTASALLQTLILET</sequence>
<feature type="compositionally biased region" description="Acidic residues" evidence="1">
    <location>
        <begin position="150"/>
        <end position="159"/>
    </location>
</feature>
<comment type="caution">
    <text evidence="2">The sequence shown here is derived from an EMBL/GenBank/DDBJ whole genome shotgun (WGS) entry which is preliminary data.</text>
</comment>
<dbReference type="Proteomes" id="UP000093000">
    <property type="component" value="Unassembled WGS sequence"/>
</dbReference>
<keyword evidence="3" id="KW-1185">Reference proteome</keyword>
<evidence type="ECO:0000313" key="3">
    <source>
        <dbReference type="Proteomes" id="UP000093000"/>
    </source>
</evidence>
<organism evidence="2 3">
    <name type="scientific">Choanephora cucurbitarum</name>
    <dbReference type="NCBI Taxonomy" id="101091"/>
    <lineage>
        <taxon>Eukaryota</taxon>
        <taxon>Fungi</taxon>
        <taxon>Fungi incertae sedis</taxon>
        <taxon>Mucoromycota</taxon>
        <taxon>Mucoromycotina</taxon>
        <taxon>Mucoromycetes</taxon>
        <taxon>Mucorales</taxon>
        <taxon>Mucorineae</taxon>
        <taxon>Choanephoraceae</taxon>
        <taxon>Choanephoroideae</taxon>
        <taxon>Choanephora</taxon>
    </lineage>
</organism>
<evidence type="ECO:0000313" key="2">
    <source>
        <dbReference type="EMBL" id="OBZ90512.1"/>
    </source>
</evidence>
<dbReference type="EMBL" id="LUGH01000046">
    <property type="protein sequence ID" value="OBZ90512.1"/>
    <property type="molecule type" value="Genomic_DNA"/>
</dbReference>
<dbReference type="CDD" id="cd09275">
    <property type="entry name" value="RNase_HI_RT_DIRS1"/>
    <property type="match status" value="1"/>
</dbReference>
<accession>A0A1C7NMZ0</accession>
<proteinExistence type="predicted"/>
<name>A0A1C7NMZ0_9FUNG</name>
<reference evidence="2 3" key="1">
    <citation type="submission" date="2016-03" db="EMBL/GenBank/DDBJ databases">
        <title>Choanephora cucurbitarum.</title>
        <authorList>
            <person name="Min B."/>
            <person name="Park H."/>
            <person name="Park J.-H."/>
            <person name="Shin H.-D."/>
            <person name="Choi I.-G."/>
        </authorList>
    </citation>
    <scope>NUCLEOTIDE SEQUENCE [LARGE SCALE GENOMIC DNA]</scope>
    <source>
        <strain evidence="2 3">KUS-F28377</strain>
    </source>
</reference>
<feature type="region of interest" description="Disordered" evidence="1">
    <location>
        <begin position="147"/>
        <end position="182"/>
    </location>
</feature>
<dbReference type="AlphaFoldDB" id="A0A1C7NMZ0"/>
<evidence type="ECO:0008006" key="4">
    <source>
        <dbReference type="Google" id="ProtNLM"/>
    </source>
</evidence>
<dbReference type="InParanoid" id="A0A1C7NMZ0"/>
<gene>
    <name evidence="2" type="ORF">A0J61_01460</name>
</gene>
<feature type="compositionally biased region" description="Basic and acidic residues" evidence="1">
    <location>
        <begin position="164"/>
        <end position="173"/>
    </location>
</feature>